<evidence type="ECO:0000313" key="5">
    <source>
        <dbReference type="Proteomes" id="UP001168552"/>
    </source>
</evidence>
<dbReference type="RefSeq" id="WP_320004138.1">
    <property type="nucleotide sequence ID" value="NZ_JAUHJS010000004.1"/>
</dbReference>
<dbReference type="Pfam" id="PF00930">
    <property type="entry name" value="DPPIV_N"/>
    <property type="match status" value="1"/>
</dbReference>
<name>A0ABT8F567_9BACT</name>
<dbReference type="Proteomes" id="UP001168552">
    <property type="component" value="Unassembled WGS sequence"/>
</dbReference>
<gene>
    <name evidence="4" type="ORF">QWY31_08845</name>
</gene>
<evidence type="ECO:0000256" key="1">
    <source>
        <dbReference type="SAM" id="SignalP"/>
    </source>
</evidence>
<dbReference type="InterPro" id="IPR029058">
    <property type="entry name" value="AB_hydrolase_fold"/>
</dbReference>
<feature type="signal peptide" evidence="1">
    <location>
        <begin position="1"/>
        <end position="25"/>
    </location>
</feature>
<dbReference type="InterPro" id="IPR002469">
    <property type="entry name" value="Peptidase_S9B_N"/>
</dbReference>
<evidence type="ECO:0000259" key="3">
    <source>
        <dbReference type="Pfam" id="PF00930"/>
    </source>
</evidence>
<dbReference type="InterPro" id="IPR001375">
    <property type="entry name" value="Peptidase_S9_cat"/>
</dbReference>
<dbReference type="Gene3D" id="3.40.50.1820">
    <property type="entry name" value="alpha/beta hydrolase"/>
    <property type="match status" value="1"/>
</dbReference>
<feature type="domain" description="Dipeptidylpeptidase IV N-terminal" evidence="3">
    <location>
        <begin position="106"/>
        <end position="448"/>
    </location>
</feature>
<dbReference type="EMBL" id="JAUHJS010000004">
    <property type="protein sequence ID" value="MDN4165607.1"/>
    <property type="molecule type" value="Genomic_DNA"/>
</dbReference>
<keyword evidence="1" id="KW-0732">Signal</keyword>
<evidence type="ECO:0000259" key="2">
    <source>
        <dbReference type="Pfam" id="PF00326"/>
    </source>
</evidence>
<accession>A0ABT8F567</accession>
<evidence type="ECO:0000313" key="4">
    <source>
        <dbReference type="EMBL" id="MDN4165607.1"/>
    </source>
</evidence>
<dbReference type="SUPFAM" id="SSF53474">
    <property type="entry name" value="alpha/beta-Hydrolases"/>
    <property type="match status" value="1"/>
</dbReference>
<reference evidence="4" key="1">
    <citation type="submission" date="2023-06" db="EMBL/GenBank/DDBJ databases">
        <title>Cytophagales bacterium Strain LB-30, isolated from soil.</title>
        <authorList>
            <person name="Liu B."/>
        </authorList>
    </citation>
    <scope>NUCLEOTIDE SEQUENCE</scope>
    <source>
        <strain evidence="4">LB-30</strain>
    </source>
</reference>
<dbReference type="InterPro" id="IPR050278">
    <property type="entry name" value="Serine_Prot_S9B/DPPIV"/>
</dbReference>
<feature type="chain" id="PRO_5047020876" evidence="1">
    <location>
        <begin position="26"/>
        <end position="734"/>
    </location>
</feature>
<dbReference type="SUPFAM" id="SSF82171">
    <property type="entry name" value="DPP6 N-terminal domain-like"/>
    <property type="match status" value="1"/>
</dbReference>
<comment type="caution">
    <text evidence="4">The sequence shown here is derived from an EMBL/GenBank/DDBJ whole genome shotgun (WGS) entry which is preliminary data.</text>
</comment>
<protein>
    <submittedName>
        <fullName evidence="4">S9 family peptidase</fullName>
    </submittedName>
</protein>
<keyword evidence="5" id="KW-1185">Reference proteome</keyword>
<proteinExistence type="predicted"/>
<dbReference type="PANTHER" id="PTHR11731:SF193">
    <property type="entry name" value="DIPEPTIDYL PEPTIDASE 9"/>
    <property type="match status" value="1"/>
</dbReference>
<sequence>MWNQRTKVFFSALALALCLGSALQAQEKQAFTLEDVFKKGLFAQRGVYGINWMNDGRYYSQTLGGADADYIVKMDITTGNAVDTLFNGAEVQLNGKPLQFDAYSFSADEKQILLATEEENIYRRSTKAYFYIYDTQSKSLKKLAEGDKQSYATFSPDGSKIAFVRNNDLYYVSLPTLAETRITTDGEWNKIINGNADWVYEEEFYLSQSFQWSPDSKRLAYWRFDESEVPEFNMQYFTDLYPTDYRFKYPKAGEKNSVVDVFVYDLEGKKAQKMDAGPEKDQYLPRIYWINSDMLSLVRLNRLQNQLDILHADVKTGTSKVILTEKAKNYVDINFTDDIKYLSDGKSFIRTSEQDGFKHIYHHKIDGSLIRQITKGAWEAESLLGIDEKKKTLYYISTEDSPIERYLYSISLDGKKKTKMSVGKGVHSVNFSPDFTYYINSFSSNETPLTVSLHTAPSAKQVKVLQENNAVKERLAKYTIGTKEFFTLKASDGQVMEAYTIKPHNFDANKKYPVLMFVYGGPGSQNVRNQWTGGREAWFHYLTQQGYIVACVDNRGTGAKGRDFRQMTYGMLGKYEVEDQIAGAKYLGGLPFVDKDRIGIFGWSYGGYMSSLSLFIGNDVFKTAIAVAPVTNWRYYDTIYTERYCGLPQENGEGYDAYSPLSHVDKLKGNLLLIHGTGDDNVHFQNAVMMQEALIQANKQFESFYYPNKNHGIYGGNTTFHLYTQMTDFLLRKL</sequence>
<dbReference type="Pfam" id="PF00326">
    <property type="entry name" value="Peptidase_S9"/>
    <property type="match status" value="1"/>
</dbReference>
<dbReference type="Gene3D" id="2.140.10.30">
    <property type="entry name" value="Dipeptidylpeptidase IV, N-terminal domain"/>
    <property type="match status" value="1"/>
</dbReference>
<feature type="domain" description="Peptidase S9 prolyl oligopeptidase catalytic" evidence="2">
    <location>
        <begin position="539"/>
        <end position="734"/>
    </location>
</feature>
<organism evidence="4 5">
    <name type="scientific">Shiella aurantiaca</name>
    <dbReference type="NCBI Taxonomy" id="3058365"/>
    <lineage>
        <taxon>Bacteria</taxon>
        <taxon>Pseudomonadati</taxon>
        <taxon>Bacteroidota</taxon>
        <taxon>Cytophagia</taxon>
        <taxon>Cytophagales</taxon>
        <taxon>Shiellaceae</taxon>
        <taxon>Shiella</taxon>
    </lineage>
</organism>
<dbReference type="PANTHER" id="PTHR11731">
    <property type="entry name" value="PROTEASE FAMILY S9B,C DIPEPTIDYL-PEPTIDASE IV-RELATED"/>
    <property type="match status" value="1"/>
</dbReference>